<comment type="caution">
    <text evidence="1">The sequence shown here is derived from an EMBL/GenBank/DDBJ whole genome shotgun (WGS) entry which is preliminary data.</text>
</comment>
<gene>
    <name evidence="1" type="ORF">ODALV1_LOCUS23034</name>
</gene>
<organism evidence="1 2">
    <name type="scientific">Orchesella dallaii</name>
    <dbReference type="NCBI Taxonomy" id="48710"/>
    <lineage>
        <taxon>Eukaryota</taxon>
        <taxon>Metazoa</taxon>
        <taxon>Ecdysozoa</taxon>
        <taxon>Arthropoda</taxon>
        <taxon>Hexapoda</taxon>
        <taxon>Collembola</taxon>
        <taxon>Entomobryomorpha</taxon>
        <taxon>Entomobryoidea</taxon>
        <taxon>Orchesellidae</taxon>
        <taxon>Orchesellinae</taxon>
        <taxon>Orchesella</taxon>
    </lineage>
</organism>
<evidence type="ECO:0000313" key="1">
    <source>
        <dbReference type="EMBL" id="CAL8129273.1"/>
    </source>
</evidence>
<keyword evidence="2" id="KW-1185">Reference proteome</keyword>
<proteinExistence type="predicted"/>
<reference evidence="1 2" key="1">
    <citation type="submission" date="2024-08" db="EMBL/GenBank/DDBJ databases">
        <authorList>
            <person name="Cucini C."/>
            <person name="Frati F."/>
        </authorList>
    </citation>
    <scope>NUCLEOTIDE SEQUENCE [LARGE SCALE GENOMIC DNA]</scope>
</reference>
<dbReference type="Proteomes" id="UP001642540">
    <property type="component" value="Unassembled WGS sequence"/>
</dbReference>
<sequence>MSKYCVVQFPHEDDAVAVVSSKWITADNKLCYWPVGPNINIHRLAKDHANVQPSWPSYPCELKKTCDTPSVESDIDGIRRTRKRNHKFQRKNLTPKLVAVCNQRRSPSTSFSGSYNSHFEVLASGCPTTDLLGAGISPKRTSLGTEELRTSDVNYGVKDVIQEQLHSQVSSHQSTSTHQFVTNRLHTQASSAEPLETFFSEPRQDRQQAFRERFGRSSSTLGHHGERSYSPEVSTLIQPNSDYTSGYTDRILPNHPLWGLNRNSGTCDKPLLSSKVGNNCFMTKSNQIILIKRRLGNISSTKFECVEYMIKEDVKDYPFQSSMLGIC</sequence>
<accession>A0ABP1RJS0</accession>
<evidence type="ECO:0000313" key="2">
    <source>
        <dbReference type="Proteomes" id="UP001642540"/>
    </source>
</evidence>
<dbReference type="EMBL" id="CAXLJM020000076">
    <property type="protein sequence ID" value="CAL8129273.1"/>
    <property type="molecule type" value="Genomic_DNA"/>
</dbReference>
<protein>
    <submittedName>
        <fullName evidence="1">Uncharacterized protein</fullName>
    </submittedName>
</protein>
<name>A0ABP1RJS0_9HEXA</name>